<feature type="transmembrane region" description="Helical" evidence="1">
    <location>
        <begin position="45"/>
        <end position="69"/>
    </location>
</feature>
<dbReference type="OrthoDB" id="47329at76892"/>
<proteinExistence type="predicted"/>
<protein>
    <submittedName>
        <fullName evidence="2">Putative membrane protein</fullName>
    </submittedName>
</protein>
<keyword evidence="1" id="KW-0472">Membrane</keyword>
<evidence type="ECO:0000313" key="3">
    <source>
        <dbReference type="Proteomes" id="UP000006512"/>
    </source>
</evidence>
<accession>F4QR73</accession>
<feature type="transmembrane region" description="Helical" evidence="1">
    <location>
        <begin position="113"/>
        <end position="136"/>
    </location>
</feature>
<dbReference type="STRING" id="715226.ABI_37420"/>
<organism evidence="2 3">
    <name type="scientific">Asticcacaulis biprosthecium C19</name>
    <dbReference type="NCBI Taxonomy" id="715226"/>
    <lineage>
        <taxon>Bacteria</taxon>
        <taxon>Pseudomonadati</taxon>
        <taxon>Pseudomonadota</taxon>
        <taxon>Alphaproteobacteria</taxon>
        <taxon>Caulobacterales</taxon>
        <taxon>Caulobacteraceae</taxon>
        <taxon>Asticcacaulis</taxon>
    </lineage>
</organism>
<dbReference type="Proteomes" id="UP000006512">
    <property type="component" value="Unassembled WGS sequence"/>
</dbReference>
<keyword evidence="1" id="KW-1133">Transmembrane helix</keyword>
<dbReference type="RefSeq" id="WP_006274523.1">
    <property type="nucleotide sequence ID" value="NZ_GL883079.1"/>
</dbReference>
<reference evidence="3" key="1">
    <citation type="submission" date="2011-03" db="EMBL/GenBank/DDBJ databases">
        <title>Draft genome sequence of Brevundimonas diminuta.</title>
        <authorList>
            <person name="Brown P.J.B."/>
            <person name="Buechlein A."/>
            <person name="Hemmerich C."/>
            <person name="Brun Y.V."/>
        </authorList>
    </citation>
    <scope>NUCLEOTIDE SEQUENCE [LARGE SCALE GENOMIC DNA]</scope>
    <source>
        <strain evidence="3">C19</strain>
    </source>
</reference>
<name>F4QR73_9CAUL</name>
<dbReference type="HOGENOM" id="CLU_1709514_0_0_5"/>
<evidence type="ECO:0000313" key="2">
    <source>
        <dbReference type="EMBL" id="EGF90710.1"/>
    </source>
</evidence>
<dbReference type="AlphaFoldDB" id="F4QR73"/>
<keyword evidence="3" id="KW-1185">Reference proteome</keyword>
<evidence type="ECO:0000256" key="1">
    <source>
        <dbReference type="SAM" id="Phobius"/>
    </source>
</evidence>
<dbReference type="EMBL" id="GL883079">
    <property type="protein sequence ID" value="EGF90710.1"/>
    <property type="molecule type" value="Genomic_DNA"/>
</dbReference>
<keyword evidence="1" id="KW-0812">Transmembrane</keyword>
<gene>
    <name evidence="2" type="ORF">ABI_37420</name>
</gene>
<sequence length="153" mass="16631">MWILPRIFLSVLGAAAARAAAIGLMAYGVIGERTAISGFELASTMLSLTFFLSLIIAAIIGIPMFAGLIRRGRLRWWSVTWRSFFVGFVVVNLVGVALYGLGAPAIWVLVPLYALIFLSPYLILSPLAGLTALLVWKTFPANPWGHERQEPAA</sequence>
<feature type="transmembrane region" description="Helical" evidence="1">
    <location>
        <begin position="81"/>
        <end position="101"/>
    </location>
</feature>